<evidence type="ECO:0000256" key="3">
    <source>
        <dbReference type="ARBA" id="ARBA00022676"/>
    </source>
</evidence>
<evidence type="ECO:0000256" key="7">
    <source>
        <dbReference type="ARBA" id="ARBA00023136"/>
    </source>
</evidence>
<reference evidence="9" key="1">
    <citation type="submission" date="2023-08" db="EMBL/GenBank/DDBJ databases">
        <authorList>
            <person name="Audoor S."/>
            <person name="Bilcke G."/>
        </authorList>
    </citation>
    <scope>NUCLEOTIDE SEQUENCE</scope>
</reference>
<organism evidence="9 10">
    <name type="scientific">Cylindrotheca closterium</name>
    <dbReference type="NCBI Taxonomy" id="2856"/>
    <lineage>
        <taxon>Eukaryota</taxon>
        <taxon>Sar</taxon>
        <taxon>Stramenopiles</taxon>
        <taxon>Ochrophyta</taxon>
        <taxon>Bacillariophyta</taxon>
        <taxon>Bacillariophyceae</taxon>
        <taxon>Bacillariophycidae</taxon>
        <taxon>Bacillariales</taxon>
        <taxon>Bacillariaceae</taxon>
        <taxon>Cylindrotheca</taxon>
    </lineage>
</organism>
<accession>A0AAD2PXV7</accession>
<evidence type="ECO:0000313" key="10">
    <source>
        <dbReference type="Proteomes" id="UP001295423"/>
    </source>
</evidence>
<protein>
    <recommendedName>
        <fullName evidence="11">Glycosyltransferase family 92 protein</fullName>
    </recommendedName>
</protein>
<comment type="caution">
    <text evidence="9">The sequence shown here is derived from an EMBL/GenBank/DDBJ whole genome shotgun (WGS) entry which is preliminary data.</text>
</comment>
<dbReference type="EMBL" id="CAKOGP040002380">
    <property type="protein sequence ID" value="CAJ1968325.1"/>
    <property type="molecule type" value="Genomic_DNA"/>
</dbReference>
<evidence type="ECO:0000256" key="4">
    <source>
        <dbReference type="ARBA" id="ARBA00022679"/>
    </source>
</evidence>
<sequence length="487" mass="56812">MTARPIAMVPSSRNNNNSNSINEDDPMITCRLQIERWLQPQIAHWIQQELPILDWVSRLPNGILQIQFLSEHLKWTNSEKTQGLVLKHFHWYCGTTNSSTNGTYHEPAMVHHVSKSHLFFLHCNLTSIQQHNHDYDEEDVDIQVWTNDSFPSSTKKHVTTLYQLKPLMDCDAIEQQQYGKPPTTPQSPTTTTTNNNNNIQLAMCSVLYGYDASAMLVQFAEYYAHYKRLGVQHFWVFVNTATTTTTTSNGKLPSTSLLSIQLQPQSTTRTTYLVLPNVDDVTYIPYNFRWNDFMKYANFSAPFLGASMWQEAMQNQCLSRLRRYGVKWIMTLDVDEFVEIRGNNDESSRRDKEEEYPLRSFLSRYDQDANNKRQKDKPVGALRMRSVPFPTNRKFDLPTFRPYRMAMDHVHRWDDTLGTYIDAKRPKMIYQAQLCDVAGVHWCRRYNRGAISQSLNATHEIMLHHIRAATAVTNIGWVIKRLEEREW</sequence>
<dbReference type="GO" id="GO:0016020">
    <property type="term" value="C:membrane"/>
    <property type="evidence" value="ECO:0007669"/>
    <property type="project" value="UniProtKB-SubCell"/>
</dbReference>
<keyword evidence="6" id="KW-1133">Transmembrane helix</keyword>
<dbReference type="PANTHER" id="PTHR21461:SF69">
    <property type="entry name" value="GLYCOSYLTRANSFERASE FAMILY 92 PROTEIN"/>
    <property type="match status" value="1"/>
</dbReference>
<comment type="similarity">
    <text evidence="2">Belongs to the glycosyltransferase 92 family.</text>
</comment>
<proteinExistence type="inferred from homology"/>
<dbReference type="GO" id="GO:0005737">
    <property type="term" value="C:cytoplasm"/>
    <property type="evidence" value="ECO:0007669"/>
    <property type="project" value="TreeGrafter"/>
</dbReference>
<dbReference type="PANTHER" id="PTHR21461">
    <property type="entry name" value="GLYCOSYLTRANSFERASE FAMILY 92 PROTEIN"/>
    <property type="match status" value="1"/>
</dbReference>
<dbReference type="InterPro" id="IPR008166">
    <property type="entry name" value="Glyco_transf_92"/>
</dbReference>
<feature type="region of interest" description="Disordered" evidence="8">
    <location>
        <begin position="1"/>
        <end position="22"/>
    </location>
</feature>
<comment type="subcellular location">
    <subcellularLocation>
        <location evidence="1">Membrane</location>
        <topology evidence="1">Single-pass membrane protein</topology>
    </subcellularLocation>
</comment>
<keyword evidence="10" id="KW-1185">Reference proteome</keyword>
<dbReference type="Proteomes" id="UP001295423">
    <property type="component" value="Unassembled WGS sequence"/>
</dbReference>
<keyword evidence="7" id="KW-0472">Membrane</keyword>
<evidence type="ECO:0000313" key="9">
    <source>
        <dbReference type="EMBL" id="CAJ1968325.1"/>
    </source>
</evidence>
<evidence type="ECO:0000256" key="5">
    <source>
        <dbReference type="ARBA" id="ARBA00022692"/>
    </source>
</evidence>
<gene>
    <name evidence="9" type="ORF">CYCCA115_LOCUS23184</name>
</gene>
<feature type="compositionally biased region" description="Low complexity" evidence="8">
    <location>
        <begin position="11"/>
        <end position="21"/>
    </location>
</feature>
<keyword evidence="5" id="KW-0812">Transmembrane</keyword>
<evidence type="ECO:0000256" key="6">
    <source>
        <dbReference type="ARBA" id="ARBA00022989"/>
    </source>
</evidence>
<name>A0AAD2PXV7_9STRA</name>
<evidence type="ECO:0000256" key="1">
    <source>
        <dbReference type="ARBA" id="ARBA00004167"/>
    </source>
</evidence>
<evidence type="ECO:0000256" key="8">
    <source>
        <dbReference type="SAM" id="MobiDB-lite"/>
    </source>
</evidence>
<evidence type="ECO:0000256" key="2">
    <source>
        <dbReference type="ARBA" id="ARBA00007647"/>
    </source>
</evidence>
<dbReference type="GO" id="GO:0016757">
    <property type="term" value="F:glycosyltransferase activity"/>
    <property type="evidence" value="ECO:0007669"/>
    <property type="project" value="UniProtKB-KW"/>
</dbReference>
<evidence type="ECO:0008006" key="11">
    <source>
        <dbReference type="Google" id="ProtNLM"/>
    </source>
</evidence>
<dbReference type="Pfam" id="PF01697">
    <property type="entry name" value="Glyco_transf_92"/>
    <property type="match status" value="1"/>
</dbReference>
<keyword evidence="3" id="KW-0328">Glycosyltransferase</keyword>
<dbReference type="AlphaFoldDB" id="A0AAD2PXV7"/>
<keyword evidence="4" id="KW-0808">Transferase</keyword>